<evidence type="ECO:0000313" key="3">
    <source>
        <dbReference type="Proteomes" id="UP000177690"/>
    </source>
</evidence>
<proteinExistence type="predicted"/>
<dbReference type="EMBL" id="MHJL01000007">
    <property type="protein sequence ID" value="OGY68097.1"/>
    <property type="molecule type" value="Genomic_DNA"/>
</dbReference>
<feature type="transmembrane region" description="Helical" evidence="1">
    <location>
        <begin position="12"/>
        <end position="35"/>
    </location>
</feature>
<evidence type="ECO:0000313" key="2">
    <source>
        <dbReference type="EMBL" id="OGY68097.1"/>
    </source>
</evidence>
<keyword evidence="1" id="KW-1133">Transmembrane helix</keyword>
<reference evidence="2 3" key="1">
    <citation type="journal article" date="2016" name="Nat. Commun.">
        <title>Thousands of microbial genomes shed light on interconnected biogeochemical processes in an aquifer system.</title>
        <authorList>
            <person name="Anantharaman K."/>
            <person name="Brown C.T."/>
            <person name="Hug L.A."/>
            <person name="Sharon I."/>
            <person name="Castelle C.J."/>
            <person name="Probst A.J."/>
            <person name="Thomas B.C."/>
            <person name="Singh A."/>
            <person name="Wilkins M.J."/>
            <person name="Karaoz U."/>
            <person name="Brodie E.L."/>
            <person name="Williams K.H."/>
            <person name="Hubbard S.S."/>
            <person name="Banfield J.F."/>
        </authorList>
    </citation>
    <scope>NUCLEOTIDE SEQUENCE [LARGE SCALE GENOMIC DNA]</scope>
</reference>
<dbReference type="STRING" id="1798409.A3I24_02370"/>
<dbReference type="AlphaFoldDB" id="A0A1G1ZW71"/>
<organism evidence="2 3">
    <name type="scientific">Candidatus Harrisonbacteria bacterium RIFCSPLOWO2_02_FULL_41_13b</name>
    <dbReference type="NCBI Taxonomy" id="1798409"/>
    <lineage>
        <taxon>Bacteria</taxon>
        <taxon>Candidatus Harrisoniibacteriota</taxon>
    </lineage>
</organism>
<sequence>MAIIIQEQKKSINLFAIIIVAIILFVILLSVYFLFFASQPVIEIIVPAPLETAAEITKAQFDPAIVINSSEFRALRSYAGLPTVGSLGRSNPFISY</sequence>
<name>A0A1G1ZW71_9BACT</name>
<accession>A0A1G1ZW71</accession>
<keyword evidence="1" id="KW-0812">Transmembrane</keyword>
<gene>
    <name evidence="2" type="ORF">A3I24_02370</name>
</gene>
<comment type="caution">
    <text evidence="2">The sequence shown here is derived from an EMBL/GenBank/DDBJ whole genome shotgun (WGS) entry which is preliminary data.</text>
</comment>
<keyword evidence="1" id="KW-0472">Membrane</keyword>
<evidence type="ECO:0000256" key="1">
    <source>
        <dbReference type="SAM" id="Phobius"/>
    </source>
</evidence>
<dbReference type="Proteomes" id="UP000177690">
    <property type="component" value="Unassembled WGS sequence"/>
</dbReference>
<protein>
    <submittedName>
        <fullName evidence="2">Uncharacterized protein</fullName>
    </submittedName>
</protein>